<protein>
    <submittedName>
        <fullName evidence="1">Transcriptional regulator</fullName>
    </submittedName>
</protein>
<keyword evidence="2" id="KW-1185">Reference proteome</keyword>
<dbReference type="Proteomes" id="UP000664771">
    <property type="component" value="Unassembled WGS sequence"/>
</dbReference>
<sequence length="65" mass="7275">MTKLATLKQRLMENCEVRGEYEQADADYTLIEGMIRARTEVHLAQSQLSPKVGVTQSARHKSQAG</sequence>
<evidence type="ECO:0000313" key="2">
    <source>
        <dbReference type="Proteomes" id="UP000664771"/>
    </source>
</evidence>
<organism evidence="1 2">
    <name type="scientific">Acetobacter sacchari</name>
    <dbReference type="NCBI Taxonomy" id="2661687"/>
    <lineage>
        <taxon>Bacteria</taxon>
        <taxon>Pseudomonadati</taxon>
        <taxon>Pseudomonadota</taxon>
        <taxon>Alphaproteobacteria</taxon>
        <taxon>Acetobacterales</taxon>
        <taxon>Acetobacteraceae</taxon>
        <taxon>Acetobacter</taxon>
    </lineage>
</organism>
<reference evidence="1 2" key="1">
    <citation type="submission" date="2021-03" db="EMBL/GenBank/DDBJ databases">
        <title>The complete genome sequence of Acetobacter sacchari TBRC 11175.</title>
        <authorList>
            <person name="Charoenyingcharoen P."/>
            <person name="Yukphan P."/>
        </authorList>
    </citation>
    <scope>NUCLEOTIDE SEQUENCE [LARGE SCALE GENOMIC DNA]</scope>
    <source>
        <strain evidence="1 2">TBRC 11175</strain>
    </source>
</reference>
<comment type="caution">
    <text evidence="1">The sequence shown here is derived from an EMBL/GenBank/DDBJ whole genome shotgun (WGS) entry which is preliminary data.</text>
</comment>
<dbReference type="EMBL" id="JAFVMF010000010">
    <property type="protein sequence ID" value="MBO1360307.1"/>
    <property type="molecule type" value="Genomic_DNA"/>
</dbReference>
<proteinExistence type="predicted"/>
<dbReference type="RefSeq" id="WP_207881584.1">
    <property type="nucleotide sequence ID" value="NZ_JAFVMF010000010.1"/>
</dbReference>
<accession>A0ABS3LWM1</accession>
<name>A0ABS3LWM1_9PROT</name>
<evidence type="ECO:0000313" key="1">
    <source>
        <dbReference type="EMBL" id="MBO1360307.1"/>
    </source>
</evidence>
<gene>
    <name evidence="1" type="ORF">J2D73_10960</name>
</gene>